<accession>A0A8C6FQ61</accession>
<proteinExistence type="predicted"/>
<keyword evidence="6" id="KW-1185">Reference proteome</keyword>
<dbReference type="Ensembl" id="ENSMMST00000025287.1">
    <property type="protein sequence ID" value="ENSMMSP00000022837.1"/>
    <property type="gene ID" value="ENSMMSG00000017253.1"/>
</dbReference>
<name>A0A8C6FQ61_MOSMO</name>
<comment type="subcellular location">
    <subcellularLocation>
        <location evidence="1">Cytoplasm</location>
    </subcellularLocation>
    <subcellularLocation>
        <location evidence="2">Secreted</location>
    </subcellularLocation>
</comment>
<dbReference type="GO" id="GO:0048019">
    <property type="term" value="F:receptor antagonist activity"/>
    <property type="evidence" value="ECO:0007669"/>
    <property type="project" value="TreeGrafter"/>
</dbReference>
<reference evidence="5" key="1">
    <citation type="submission" date="2025-08" db="UniProtKB">
        <authorList>
            <consortium name="Ensembl"/>
        </authorList>
    </citation>
    <scope>IDENTIFICATION</scope>
</reference>
<evidence type="ECO:0000256" key="1">
    <source>
        <dbReference type="ARBA" id="ARBA00004496"/>
    </source>
</evidence>
<evidence type="ECO:0000256" key="3">
    <source>
        <dbReference type="ARBA" id="ARBA00022490"/>
    </source>
</evidence>
<evidence type="ECO:0000256" key="2">
    <source>
        <dbReference type="ARBA" id="ARBA00004613"/>
    </source>
</evidence>
<dbReference type="GO" id="GO:1900118">
    <property type="term" value="P:negative regulation of execution phase of apoptosis"/>
    <property type="evidence" value="ECO:0007669"/>
    <property type="project" value="TreeGrafter"/>
</dbReference>
<sequence length="25" mass="3020">MATRGLYCLLLPIREIDLPVKRREY</sequence>
<evidence type="ECO:0000256" key="4">
    <source>
        <dbReference type="ARBA" id="ARBA00022525"/>
    </source>
</evidence>
<organism evidence="5 6">
    <name type="scientific">Moschus moschiferus</name>
    <name type="common">Siberian musk deer</name>
    <name type="synonym">Moschus sibiricus</name>
    <dbReference type="NCBI Taxonomy" id="68415"/>
    <lineage>
        <taxon>Eukaryota</taxon>
        <taxon>Metazoa</taxon>
        <taxon>Chordata</taxon>
        <taxon>Craniata</taxon>
        <taxon>Vertebrata</taxon>
        <taxon>Euteleostomi</taxon>
        <taxon>Mammalia</taxon>
        <taxon>Eutheria</taxon>
        <taxon>Laurasiatheria</taxon>
        <taxon>Artiodactyla</taxon>
        <taxon>Ruminantia</taxon>
        <taxon>Pecora</taxon>
        <taxon>Moschidae</taxon>
        <taxon>Moschus</taxon>
    </lineage>
</organism>
<dbReference type="Pfam" id="PF15040">
    <property type="entry name" value="Humanin"/>
    <property type="match status" value="1"/>
</dbReference>
<dbReference type="PANTHER" id="PTHR33895">
    <property type="entry name" value="HUMANIN-LIKE 4"/>
    <property type="match status" value="1"/>
</dbReference>
<dbReference type="GeneTree" id="ENSGT01150000287794"/>
<keyword evidence="3" id="KW-0963">Cytoplasm</keyword>
<dbReference type="GO" id="GO:0005737">
    <property type="term" value="C:cytoplasm"/>
    <property type="evidence" value="ECO:0007669"/>
    <property type="project" value="UniProtKB-SubCell"/>
</dbReference>
<keyword evidence="4" id="KW-0964">Secreted</keyword>
<dbReference type="Proteomes" id="UP000694544">
    <property type="component" value="Unplaced"/>
</dbReference>
<protein>
    <submittedName>
        <fullName evidence="5">MT-RNR2 like 10</fullName>
    </submittedName>
</protein>
<evidence type="ECO:0000313" key="5">
    <source>
        <dbReference type="Ensembl" id="ENSMMSP00000022837.1"/>
    </source>
</evidence>
<dbReference type="InterPro" id="IPR028139">
    <property type="entry name" value="Humanin"/>
</dbReference>
<dbReference type="AlphaFoldDB" id="A0A8C6FQ61"/>
<reference evidence="5" key="2">
    <citation type="submission" date="2025-09" db="UniProtKB">
        <authorList>
            <consortium name="Ensembl"/>
        </authorList>
    </citation>
    <scope>IDENTIFICATION</scope>
</reference>
<dbReference type="CDD" id="cd20245">
    <property type="entry name" value="humanin"/>
    <property type="match status" value="1"/>
</dbReference>
<evidence type="ECO:0000313" key="6">
    <source>
        <dbReference type="Proteomes" id="UP000694544"/>
    </source>
</evidence>
<dbReference type="GO" id="GO:0005576">
    <property type="term" value="C:extracellular region"/>
    <property type="evidence" value="ECO:0007669"/>
    <property type="project" value="UniProtKB-SubCell"/>
</dbReference>
<dbReference type="PANTHER" id="PTHR33895:SF5">
    <property type="entry name" value="HUMANIN-LIKE 4"/>
    <property type="match status" value="1"/>
</dbReference>